<evidence type="ECO:0000313" key="1">
    <source>
        <dbReference type="EMBL" id="EXJ66298.1"/>
    </source>
</evidence>
<organism evidence="1 2">
    <name type="scientific">Cladophialophora psammophila CBS 110553</name>
    <dbReference type="NCBI Taxonomy" id="1182543"/>
    <lineage>
        <taxon>Eukaryota</taxon>
        <taxon>Fungi</taxon>
        <taxon>Dikarya</taxon>
        <taxon>Ascomycota</taxon>
        <taxon>Pezizomycotina</taxon>
        <taxon>Eurotiomycetes</taxon>
        <taxon>Chaetothyriomycetidae</taxon>
        <taxon>Chaetothyriales</taxon>
        <taxon>Herpotrichiellaceae</taxon>
        <taxon>Cladophialophora</taxon>
    </lineage>
</organism>
<keyword evidence="2" id="KW-1185">Reference proteome</keyword>
<evidence type="ECO:0000313" key="2">
    <source>
        <dbReference type="Proteomes" id="UP000019471"/>
    </source>
</evidence>
<dbReference type="OrthoDB" id="5374070at2759"/>
<dbReference type="RefSeq" id="XP_007749216.1">
    <property type="nucleotide sequence ID" value="XM_007751026.1"/>
</dbReference>
<proteinExistence type="predicted"/>
<protein>
    <submittedName>
        <fullName evidence="1">Uncharacterized protein</fullName>
    </submittedName>
</protein>
<comment type="caution">
    <text evidence="1">The sequence shown here is derived from an EMBL/GenBank/DDBJ whole genome shotgun (WGS) entry which is preliminary data.</text>
</comment>
<gene>
    <name evidence="1" type="ORF">A1O5_10450</name>
</gene>
<dbReference type="EMBL" id="AMGX01000020">
    <property type="protein sequence ID" value="EXJ66298.1"/>
    <property type="molecule type" value="Genomic_DNA"/>
</dbReference>
<accession>W9WEB4</accession>
<dbReference type="HOGENOM" id="CLU_476505_0_0_1"/>
<dbReference type="Proteomes" id="UP000019471">
    <property type="component" value="Unassembled WGS sequence"/>
</dbReference>
<dbReference type="GeneID" id="19195143"/>
<name>W9WEB4_9EURO</name>
<dbReference type="eggNOG" id="ENOG502TF2N">
    <property type="taxonomic scope" value="Eukaryota"/>
</dbReference>
<dbReference type="AlphaFoldDB" id="W9WEB4"/>
<sequence>MPVTGLEILPLVNGTLKLITLVITYGNGLKTKWNDQQTAADHVANIIRQFHNQDKLLNYWCFEHWMFAQSISVTKSHQLCNAYWGEDGWVIVSNHLYDIQILCNDFGTIFAKLLDQKTFETLYKDITDLAESSIARGQRTTPLSNNNHERSWVVGRTGPVDRDRRRLAEKADRLGEVEKFNFMETHNGKLEAILEKIKTTYNALARDSTQFFLDKWGGQIGSDHKEARVDVVEKHFVLEHVHSTKLASELLFWACDNVSETRREINADRRPNKPCWSLAMSLEAMDKPLIDEAPQHQDYRIGIPWPTDADRLVRSVRHPGGGTRRKMGTERSLEDACVILDTVHETFCDFKASLPDEAVLSSMFRLRKPYDVAEAIPRLRRDNDMPTDHVKVNLYSYLESRAHRHQSLLRPERVKMAFLIAGNGMILLGTQWAHHFRSKNLIGPRTEEVFHASEIVLEVPDTEALEARIDNGIDNVEPQLFRIGVLLVELALSAPVHRASYDREGNQPRQLCLETSLPELNTAELRRLQIANVLTRAEEAVGDGMSQAIEFCLQHTRGYFGAEWSGYSRLKPWKNRELAYKNVLSRYYDKVYKPYVIHRRVLSGLTDIHVSLKELVVRVREREEQWTQPLR</sequence>
<reference evidence="1 2" key="1">
    <citation type="submission" date="2013-03" db="EMBL/GenBank/DDBJ databases">
        <title>The Genome Sequence of Cladophialophora psammophila CBS 110553.</title>
        <authorList>
            <consortium name="The Broad Institute Genomics Platform"/>
            <person name="Cuomo C."/>
            <person name="de Hoog S."/>
            <person name="Gorbushina A."/>
            <person name="Walker B."/>
            <person name="Young S.K."/>
            <person name="Zeng Q."/>
            <person name="Gargeya S."/>
            <person name="Fitzgerald M."/>
            <person name="Haas B."/>
            <person name="Abouelleil A."/>
            <person name="Allen A.W."/>
            <person name="Alvarado L."/>
            <person name="Arachchi H.M."/>
            <person name="Berlin A.M."/>
            <person name="Chapman S.B."/>
            <person name="Gainer-Dewar J."/>
            <person name="Goldberg J."/>
            <person name="Griggs A."/>
            <person name="Gujja S."/>
            <person name="Hansen M."/>
            <person name="Howarth C."/>
            <person name="Imamovic A."/>
            <person name="Ireland A."/>
            <person name="Larimer J."/>
            <person name="McCowan C."/>
            <person name="Murphy C."/>
            <person name="Pearson M."/>
            <person name="Poon T.W."/>
            <person name="Priest M."/>
            <person name="Roberts A."/>
            <person name="Saif S."/>
            <person name="Shea T."/>
            <person name="Sisk P."/>
            <person name="Sykes S."/>
            <person name="Wortman J."/>
            <person name="Nusbaum C."/>
            <person name="Birren B."/>
        </authorList>
    </citation>
    <scope>NUCLEOTIDE SEQUENCE [LARGE SCALE GENOMIC DNA]</scope>
    <source>
        <strain evidence="1 2">CBS 110553</strain>
    </source>
</reference>